<evidence type="ECO:0000256" key="6">
    <source>
        <dbReference type="ARBA" id="ARBA00022989"/>
    </source>
</evidence>
<dbReference type="EMBL" id="LAZR01000489">
    <property type="protein sequence ID" value="KKN66833.1"/>
    <property type="molecule type" value="Genomic_DNA"/>
</dbReference>
<evidence type="ECO:0000256" key="8">
    <source>
        <dbReference type="ARBA" id="ARBA00023136"/>
    </source>
</evidence>
<comment type="caution">
    <text evidence="11">The sequence shown here is derived from an EMBL/GenBank/DDBJ whole genome shotgun (WGS) entry which is preliminary data.</text>
</comment>
<comment type="similarity">
    <text evidence="9">Belongs to the Tom70 family.</text>
</comment>
<dbReference type="PANTHER" id="PTHR46208">
    <property type="entry name" value="MITOCHONDRIAL IMPORT RECEPTOR SUBUNIT TOM70"/>
    <property type="match status" value="1"/>
</dbReference>
<comment type="subcellular location">
    <subcellularLocation>
        <location evidence="1">Mitochondrion outer membrane</location>
        <topology evidence="1">Single-pass membrane protein</topology>
    </subcellularLocation>
</comment>
<evidence type="ECO:0000256" key="9">
    <source>
        <dbReference type="ARBA" id="ARBA00038030"/>
    </source>
</evidence>
<keyword evidence="7" id="KW-0496">Mitochondrion</keyword>
<gene>
    <name evidence="11" type="ORF">LCGC14_0467730</name>
</gene>
<dbReference type="Pfam" id="PF13432">
    <property type="entry name" value="TPR_16"/>
    <property type="match status" value="2"/>
</dbReference>
<evidence type="ECO:0000256" key="1">
    <source>
        <dbReference type="ARBA" id="ARBA00004572"/>
    </source>
</evidence>
<dbReference type="AlphaFoldDB" id="A0A0F9VM50"/>
<evidence type="ECO:0000256" key="7">
    <source>
        <dbReference type="ARBA" id="ARBA00023128"/>
    </source>
</evidence>
<keyword evidence="4" id="KW-1000">Mitochondrion outer membrane</keyword>
<evidence type="ECO:0000256" key="5">
    <source>
        <dbReference type="ARBA" id="ARBA00022803"/>
    </source>
</evidence>
<keyword evidence="6" id="KW-1133">Transmembrane helix</keyword>
<dbReference type="PROSITE" id="PS50293">
    <property type="entry name" value="TPR_REGION"/>
    <property type="match status" value="1"/>
</dbReference>
<keyword evidence="2" id="KW-0812">Transmembrane</keyword>
<dbReference type="SUPFAM" id="SSF48452">
    <property type="entry name" value="TPR-like"/>
    <property type="match status" value="1"/>
</dbReference>
<proteinExistence type="inferred from homology"/>
<dbReference type="Pfam" id="PF01663">
    <property type="entry name" value="Phosphodiest"/>
    <property type="match status" value="1"/>
</dbReference>
<dbReference type="PANTHER" id="PTHR46208:SF1">
    <property type="entry name" value="MITOCHONDRIAL IMPORT RECEPTOR SUBUNIT TOM70"/>
    <property type="match status" value="1"/>
</dbReference>
<dbReference type="InterPro" id="IPR011990">
    <property type="entry name" value="TPR-like_helical_dom_sf"/>
</dbReference>
<evidence type="ECO:0000256" key="4">
    <source>
        <dbReference type="ARBA" id="ARBA00022787"/>
    </source>
</evidence>
<evidence type="ECO:0000313" key="11">
    <source>
        <dbReference type="EMBL" id="KKN66833.1"/>
    </source>
</evidence>
<evidence type="ECO:0000256" key="2">
    <source>
        <dbReference type="ARBA" id="ARBA00022692"/>
    </source>
</evidence>
<sequence length="1010" mass="110957">MADERSTRTVLIGWDSANWEIITPLLDAGLLPNLGRLIARGVMGRMVTRGPILAPIVFNSVATGKYGDKHGVLGPNEVGQDKTIRPVTGLSRRTKAFWEIASQNGRRCHVVNFSATGPAEAVSGCFVSPAFFNVVPPSYRAPFAVPNKSVCPEETIEKLKDCVVTMEDIDVETMAMFVPRLRDLKPGDLRLARIAAAVAQSLSVHAVTARLMENDDWDIISVNYTAIDLLWRGFLRHHPPRLDWVDEQEFAIFREVAGSAVRLCDMLLGRLVQLAGDDAAALVYSARGYLPRERLPRPRPLGSPFSPELVYRGDGIFAMCAPGGRADELIHRVGSLDLCPTVLHLAGVASGADMDGRVLYDAFAERPQPIEPIESWDSTPPARGGEDRPPDDRLGFVSLSTPWAQQEARQVAVENAWNLVRSMLVAGRTVEALPLLIHLYYTNPLQTDRSVLVAEALFLEGLVPEAMEVMASIFEAFPSSPTGQFMGGMVALHDGQAYRALDLFEQASRTNPPFPQLYYYLGQAYLMSDRPAKAAEAYRRSIELVDAFPARVGLADALYRIGDYEQSAEAAARAASLEYTHPRCHFLLGRALAKLGEIDRAKDSFETALRLDPKDSLAGRALAALTGGQAGEIEFPPDVAAESADARAGHEASQQAVKDARRAIADWQSRFTEDLSEADERLDAYLAANATVRGVDWPTADAQQAEDAQRAGPDSSAWTVRPAFPSDQPAIQRAFPEVFTSAEVVEVLVIHPAGADDVRGGITLKVSDRDKLVIKLNLSVQGRPGQTEEDETTEILMTHLLRAAVARAAAGGGRHITFMFHEDPGQQALRRCLVRLGFEVTMLEGIETMDGATFRDRCLRIVERYKRQRAIPEDVRLVPLAEVSYDRVDEFLHTFFEDGAGVDFELLSPSISRVMLKGDKIIASMVGYISSPGTFLAARSCVHADFRQLWATPWLYGDGAKAGCEAGLTVIQFCTDELRYPEFVKIARRMGSKEIGRIYTMALPLQAPWQ</sequence>
<keyword evidence="8" id="KW-0472">Membrane</keyword>
<dbReference type="GO" id="GO:0005741">
    <property type="term" value="C:mitochondrial outer membrane"/>
    <property type="evidence" value="ECO:0007669"/>
    <property type="project" value="UniProtKB-SubCell"/>
</dbReference>
<feature type="region of interest" description="Disordered" evidence="10">
    <location>
        <begin position="371"/>
        <end position="391"/>
    </location>
</feature>
<evidence type="ECO:0000256" key="3">
    <source>
        <dbReference type="ARBA" id="ARBA00022737"/>
    </source>
</evidence>
<name>A0A0F9VM50_9ZZZZ</name>
<dbReference type="PROSITE" id="PS50005">
    <property type="entry name" value="TPR"/>
    <property type="match status" value="2"/>
</dbReference>
<dbReference type="InterPro" id="IPR017850">
    <property type="entry name" value="Alkaline_phosphatase_core_sf"/>
</dbReference>
<dbReference type="SMART" id="SM00028">
    <property type="entry name" value="TPR"/>
    <property type="match status" value="2"/>
</dbReference>
<evidence type="ECO:0000256" key="10">
    <source>
        <dbReference type="SAM" id="MobiDB-lite"/>
    </source>
</evidence>
<keyword evidence="3" id="KW-0677">Repeat</keyword>
<dbReference type="Gene3D" id="3.40.720.10">
    <property type="entry name" value="Alkaline Phosphatase, subunit A"/>
    <property type="match status" value="1"/>
</dbReference>
<dbReference type="SUPFAM" id="SSF53649">
    <property type="entry name" value="Alkaline phosphatase-like"/>
    <property type="match status" value="1"/>
</dbReference>
<keyword evidence="5" id="KW-0802">TPR repeat</keyword>
<accession>A0A0F9VM50</accession>
<protein>
    <submittedName>
        <fullName evidence="11">Uncharacterized protein</fullName>
    </submittedName>
</protein>
<reference evidence="11" key="1">
    <citation type="journal article" date="2015" name="Nature">
        <title>Complex archaea that bridge the gap between prokaryotes and eukaryotes.</title>
        <authorList>
            <person name="Spang A."/>
            <person name="Saw J.H."/>
            <person name="Jorgensen S.L."/>
            <person name="Zaremba-Niedzwiedzka K."/>
            <person name="Martijn J."/>
            <person name="Lind A.E."/>
            <person name="van Eijk R."/>
            <person name="Schleper C."/>
            <person name="Guy L."/>
            <person name="Ettema T.J."/>
        </authorList>
    </citation>
    <scope>NUCLEOTIDE SEQUENCE</scope>
</reference>
<dbReference type="InterPro" id="IPR019734">
    <property type="entry name" value="TPR_rpt"/>
</dbReference>
<organism evidence="11">
    <name type="scientific">marine sediment metagenome</name>
    <dbReference type="NCBI Taxonomy" id="412755"/>
    <lineage>
        <taxon>unclassified sequences</taxon>
        <taxon>metagenomes</taxon>
        <taxon>ecological metagenomes</taxon>
    </lineage>
</organism>
<dbReference type="InterPro" id="IPR002591">
    <property type="entry name" value="Phosphodiest/P_Trfase"/>
</dbReference>
<dbReference type="Gene3D" id="1.25.40.10">
    <property type="entry name" value="Tetratricopeptide repeat domain"/>
    <property type="match status" value="1"/>
</dbReference>